<dbReference type="Proteomes" id="UP001275664">
    <property type="component" value="Unassembled WGS sequence"/>
</dbReference>
<name>A0ABU4QNH3_9ENTR</name>
<evidence type="ECO:0000313" key="6">
    <source>
        <dbReference type="Proteomes" id="UP001275664"/>
    </source>
</evidence>
<dbReference type="InterPro" id="IPR050810">
    <property type="entry name" value="Bact_Secretion_Sys_Channel"/>
</dbReference>
<protein>
    <submittedName>
        <fullName evidence="5">Type II and III secretion system protein</fullName>
    </submittedName>
</protein>
<evidence type="ECO:0000313" key="5">
    <source>
        <dbReference type="EMBL" id="MDX6040047.1"/>
    </source>
</evidence>
<dbReference type="RefSeq" id="WP_319785778.1">
    <property type="nucleotide sequence ID" value="NZ_JAWXRD010000009.1"/>
</dbReference>
<dbReference type="PANTHER" id="PTHR30332">
    <property type="entry name" value="PROBABLE GENERAL SECRETION PATHWAY PROTEIN D"/>
    <property type="match status" value="1"/>
</dbReference>
<organism evidence="5 6">
    <name type="scientific">Scandinavium lactucae</name>
    <dbReference type="NCBI Taxonomy" id="3095028"/>
    <lineage>
        <taxon>Bacteria</taxon>
        <taxon>Pseudomonadati</taxon>
        <taxon>Pseudomonadota</taxon>
        <taxon>Gammaproteobacteria</taxon>
        <taxon>Enterobacterales</taxon>
        <taxon>Enterobacteriaceae</taxon>
        <taxon>Scandinavium</taxon>
    </lineage>
</organism>
<comment type="caution">
    <text evidence="5">The sequence shown here is derived from an EMBL/GenBank/DDBJ whole genome shotgun (WGS) entry which is preliminary data.</text>
</comment>
<reference evidence="5 6" key="1">
    <citation type="submission" date="2023-11" db="EMBL/GenBank/DDBJ databases">
        <title>Scandinavium wanjuensis sp. nov., isolated from lettuce South Korea.</title>
        <authorList>
            <person name="Park J."/>
            <person name="Park S."/>
            <person name="Oh K.K."/>
            <person name="Cho G.S."/>
            <person name="Franz C.M.A.P."/>
        </authorList>
    </citation>
    <scope>NUCLEOTIDE SEQUENCE [LARGE SCALE GENOMIC DNA]</scope>
    <source>
        <strain evidence="5 6">V105_6</strain>
    </source>
</reference>
<keyword evidence="6" id="KW-1185">Reference proteome</keyword>
<feature type="signal peptide" evidence="4">
    <location>
        <begin position="1"/>
        <end position="20"/>
    </location>
</feature>
<sequence>MKIKIVVCLLLLLLQGCAQEFEKEYGRSQVKESLPGAKSADQMKAQPYVKYDEAYLGKRVDYSAKRQSLLAKIVTINSYEPADINTVLDVVLAQTGVSHRVNNRVPGGTNDETISLGNHSVSFNGSFDEFMRYISALYDVNTVLDENDILTVSAYGVYAIKLDYYGEDSKYEAKLELSNDGVEGGGMTGKSETKFESSFWDDVEDMAKKYVSSGLYSIFKDASTITMTGRPSEYNALNNVLKRYQGDNNRQFVVSYKIFTLDNNKVKEYGAGLNMSYVDGGSSVVIDSQGLMDMLGGGASVALGTDRAFSVDAKLNALYQLTGSKVLQSGSFVTRNNTPIPLNMTNSQYYVSGRTRTVNNDTGEEDIEVETSEIVTGTSFIITPRVMTDGRVEVTSGFTKSQLNSIDTFDTVQLPNVTTTEMFNSAAIDAGNLLMVAKYEAQISSEDSQYQVLGYGDNKADGEITVVMVVGIDYYRTPLNR</sequence>
<dbReference type="PANTHER" id="PTHR30332:SF24">
    <property type="entry name" value="SECRETIN GSPD-RELATED"/>
    <property type="match status" value="1"/>
</dbReference>
<dbReference type="PROSITE" id="PS51257">
    <property type="entry name" value="PROKAR_LIPOPROTEIN"/>
    <property type="match status" value="1"/>
</dbReference>
<accession>A0ABU4QNH3</accession>
<evidence type="ECO:0000256" key="1">
    <source>
        <dbReference type="ARBA" id="ARBA00004370"/>
    </source>
</evidence>
<dbReference type="EMBL" id="JAWXRD010000009">
    <property type="protein sequence ID" value="MDX6040047.1"/>
    <property type="molecule type" value="Genomic_DNA"/>
</dbReference>
<comment type="subcellular location">
    <subcellularLocation>
        <location evidence="1">Membrane</location>
    </subcellularLocation>
</comment>
<keyword evidence="3" id="KW-0472">Membrane</keyword>
<keyword evidence="2 4" id="KW-0732">Signal</keyword>
<gene>
    <name evidence="5" type="ORF">SIK69_07530</name>
</gene>
<evidence type="ECO:0000256" key="2">
    <source>
        <dbReference type="ARBA" id="ARBA00022729"/>
    </source>
</evidence>
<evidence type="ECO:0000256" key="4">
    <source>
        <dbReference type="SAM" id="SignalP"/>
    </source>
</evidence>
<evidence type="ECO:0000256" key="3">
    <source>
        <dbReference type="ARBA" id="ARBA00023136"/>
    </source>
</evidence>
<proteinExistence type="predicted"/>
<feature type="chain" id="PRO_5046393543" evidence="4">
    <location>
        <begin position="21"/>
        <end position="481"/>
    </location>
</feature>